<name>A0AAJ1IFS5_9SPIO</name>
<protein>
    <submittedName>
        <fullName evidence="6">Helix-turn-helix domain containing protein</fullName>
    </submittedName>
</protein>
<dbReference type="EMBL" id="JAQQAL010000024">
    <property type="protein sequence ID" value="MDC7227364.1"/>
    <property type="molecule type" value="Genomic_DNA"/>
</dbReference>
<dbReference type="InterPro" id="IPR001647">
    <property type="entry name" value="HTH_TetR"/>
</dbReference>
<dbReference type="Pfam" id="PF00440">
    <property type="entry name" value="TetR_N"/>
    <property type="match status" value="1"/>
</dbReference>
<dbReference type="GO" id="GO:0003700">
    <property type="term" value="F:DNA-binding transcription factor activity"/>
    <property type="evidence" value="ECO:0007669"/>
    <property type="project" value="TreeGrafter"/>
</dbReference>
<evidence type="ECO:0000256" key="1">
    <source>
        <dbReference type="ARBA" id="ARBA00023015"/>
    </source>
</evidence>
<evidence type="ECO:0000256" key="4">
    <source>
        <dbReference type="PROSITE-ProRule" id="PRU00335"/>
    </source>
</evidence>
<dbReference type="SUPFAM" id="SSF46689">
    <property type="entry name" value="Homeodomain-like"/>
    <property type="match status" value="1"/>
</dbReference>
<evidence type="ECO:0000256" key="2">
    <source>
        <dbReference type="ARBA" id="ARBA00023125"/>
    </source>
</evidence>
<organism evidence="6 7">
    <name type="scientific">Candidatus Thalassospirochaeta sargassi</name>
    <dbReference type="NCBI Taxonomy" id="3119039"/>
    <lineage>
        <taxon>Bacteria</taxon>
        <taxon>Pseudomonadati</taxon>
        <taxon>Spirochaetota</taxon>
        <taxon>Spirochaetia</taxon>
        <taxon>Spirochaetales</taxon>
        <taxon>Spirochaetaceae</taxon>
        <taxon>Candidatus Thalassospirochaeta</taxon>
    </lineage>
</organism>
<dbReference type="Gene3D" id="1.10.357.10">
    <property type="entry name" value="Tetracycline Repressor, domain 2"/>
    <property type="match status" value="1"/>
</dbReference>
<dbReference type="Proteomes" id="UP001221217">
    <property type="component" value="Unassembled WGS sequence"/>
</dbReference>
<comment type="caution">
    <text evidence="6">The sequence shown here is derived from an EMBL/GenBank/DDBJ whole genome shotgun (WGS) entry which is preliminary data.</text>
</comment>
<dbReference type="GO" id="GO:0000976">
    <property type="term" value="F:transcription cis-regulatory region binding"/>
    <property type="evidence" value="ECO:0007669"/>
    <property type="project" value="TreeGrafter"/>
</dbReference>
<evidence type="ECO:0000313" key="7">
    <source>
        <dbReference type="Proteomes" id="UP001221217"/>
    </source>
</evidence>
<gene>
    <name evidence="6" type="ORF">PQJ61_11435</name>
</gene>
<dbReference type="InterPro" id="IPR050109">
    <property type="entry name" value="HTH-type_TetR-like_transc_reg"/>
</dbReference>
<dbReference type="PANTHER" id="PTHR30055:SF234">
    <property type="entry name" value="HTH-TYPE TRANSCRIPTIONAL REGULATOR BETI"/>
    <property type="match status" value="1"/>
</dbReference>
<evidence type="ECO:0000256" key="3">
    <source>
        <dbReference type="ARBA" id="ARBA00023163"/>
    </source>
</evidence>
<dbReference type="InterPro" id="IPR009057">
    <property type="entry name" value="Homeodomain-like_sf"/>
</dbReference>
<proteinExistence type="predicted"/>
<keyword evidence="1" id="KW-0805">Transcription regulation</keyword>
<dbReference type="PROSITE" id="PS01081">
    <property type="entry name" value="HTH_TETR_1"/>
    <property type="match status" value="1"/>
</dbReference>
<dbReference type="AlphaFoldDB" id="A0AAJ1IFS5"/>
<evidence type="ECO:0000313" key="6">
    <source>
        <dbReference type="EMBL" id="MDC7227364.1"/>
    </source>
</evidence>
<dbReference type="InterPro" id="IPR023772">
    <property type="entry name" value="DNA-bd_HTH_TetR-type_CS"/>
</dbReference>
<dbReference type="PRINTS" id="PR00455">
    <property type="entry name" value="HTHTETR"/>
</dbReference>
<dbReference type="PANTHER" id="PTHR30055">
    <property type="entry name" value="HTH-TYPE TRANSCRIPTIONAL REGULATOR RUTR"/>
    <property type="match status" value="1"/>
</dbReference>
<accession>A0AAJ1IFS5</accession>
<sequence length="164" mass="18474">MKKVDAKDKLLEAAERCLMEKGSHAASVKAIAAMADVNHGLVHHYFGSKEGLFIELAKEHLKITTPLKTVATENEVIDFLEETVFFYSRMMVELRALSYQMPELNNVLINILKERRKNLQEILNIDDEQAVILISSVAGLAFQAGLDTSMKLKDALRKVFNLIN</sequence>
<feature type="domain" description="HTH tetR-type" evidence="5">
    <location>
        <begin position="4"/>
        <end position="64"/>
    </location>
</feature>
<evidence type="ECO:0000259" key="5">
    <source>
        <dbReference type="PROSITE" id="PS50977"/>
    </source>
</evidence>
<feature type="DNA-binding region" description="H-T-H motif" evidence="4">
    <location>
        <begin position="27"/>
        <end position="46"/>
    </location>
</feature>
<keyword evidence="3" id="KW-0804">Transcription</keyword>
<dbReference type="PROSITE" id="PS50977">
    <property type="entry name" value="HTH_TETR_2"/>
    <property type="match status" value="1"/>
</dbReference>
<reference evidence="6 7" key="1">
    <citation type="submission" date="2022-12" db="EMBL/GenBank/DDBJ databases">
        <title>Metagenome assembled genome from gulf of manar.</title>
        <authorList>
            <person name="Kohli P."/>
            <person name="Pk S."/>
            <person name="Venkata Ramana C."/>
            <person name="Sasikala C."/>
        </authorList>
    </citation>
    <scope>NUCLEOTIDE SEQUENCE [LARGE SCALE GENOMIC DNA]</scope>
    <source>
        <strain evidence="6">JB008</strain>
    </source>
</reference>
<keyword evidence="2 4" id="KW-0238">DNA-binding</keyword>